<keyword evidence="1" id="KW-0812">Transmembrane</keyword>
<dbReference type="GeneID" id="9946609"/>
<dbReference type="KEGG" id="loa:LOAG_09175"/>
<dbReference type="RefSeq" id="XP_003144751.1">
    <property type="nucleotide sequence ID" value="XM_003144703.1"/>
</dbReference>
<gene>
    <name evidence="2" type="ORF">LOAG_09175</name>
</gene>
<name>A0A1S0TSY4_LOALO</name>
<dbReference type="InParanoid" id="A0A1S0TSY4"/>
<organism evidence="2">
    <name type="scientific">Loa loa</name>
    <name type="common">Eye worm</name>
    <name type="synonym">Filaria loa</name>
    <dbReference type="NCBI Taxonomy" id="7209"/>
    <lineage>
        <taxon>Eukaryota</taxon>
        <taxon>Metazoa</taxon>
        <taxon>Ecdysozoa</taxon>
        <taxon>Nematoda</taxon>
        <taxon>Chromadorea</taxon>
        <taxon>Rhabditida</taxon>
        <taxon>Spirurina</taxon>
        <taxon>Spiruromorpha</taxon>
        <taxon>Filarioidea</taxon>
        <taxon>Onchocercidae</taxon>
        <taxon>Loa</taxon>
    </lineage>
</organism>
<dbReference type="CTD" id="9946609"/>
<sequence>MGIRWIFRHDYSTVIYKKVPFFFGFPLIGIRATAAVVIAKAFVQQHRTDLLGYKVPEFQLTRTKMKPSTKESQLKTIFLSSSFPLRSSNSDYDAKKIGS</sequence>
<protein>
    <submittedName>
        <fullName evidence="2">Uncharacterized protein</fullName>
    </submittedName>
</protein>
<evidence type="ECO:0000313" key="2">
    <source>
        <dbReference type="EMBL" id="EFO19319.1"/>
    </source>
</evidence>
<feature type="transmembrane region" description="Helical" evidence="1">
    <location>
        <begin position="20"/>
        <end position="43"/>
    </location>
</feature>
<keyword evidence="1" id="KW-0472">Membrane</keyword>
<proteinExistence type="predicted"/>
<dbReference type="EMBL" id="JH712627">
    <property type="protein sequence ID" value="EFO19319.1"/>
    <property type="molecule type" value="Genomic_DNA"/>
</dbReference>
<dbReference type="AlphaFoldDB" id="A0A1S0TSY4"/>
<accession>A0A1S0TSY4</accession>
<evidence type="ECO:0000256" key="1">
    <source>
        <dbReference type="SAM" id="Phobius"/>
    </source>
</evidence>
<reference evidence="2" key="1">
    <citation type="submission" date="2012-04" db="EMBL/GenBank/DDBJ databases">
        <title>The Genome Sequence of Loa loa.</title>
        <authorList>
            <consortium name="The Broad Institute Genome Sequencing Platform"/>
            <consortium name="Broad Institute Genome Sequencing Center for Infectious Disease"/>
            <person name="Nutman T.B."/>
            <person name="Fink D.L."/>
            <person name="Russ C."/>
            <person name="Young S."/>
            <person name="Zeng Q."/>
            <person name="Gargeya S."/>
            <person name="Alvarado L."/>
            <person name="Berlin A."/>
            <person name="Chapman S.B."/>
            <person name="Chen Z."/>
            <person name="Freedman E."/>
            <person name="Gellesch M."/>
            <person name="Goldberg J."/>
            <person name="Griggs A."/>
            <person name="Gujja S."/>
            <person name="Heilman E.R."/>
            <person name="Heiman D."/>
            <person name="Howarth C."/>
            <person name="Mehta T."/>
            <person name="Neiman D."/>
            <person name="Pearson M."/>
            <person name="Roberts A."/>
            <person name="Saif S."/>
            <person name="Shea T."/>
            <person name="Shenoy N."/>
            <person name="Sisk P."/>
            <person name="Stolte C."/>
            <person name="Sykes S."/>
            <person name="White J."/>
            <person name="Yandava C."/>
            <person name="Haas B."/>
            <person name="Henn M.R."/>
            <person name="Nusbaum C."/>
            <person name="Birren B."/>
        </authorList>
    </citation>
    <scope>NUCLEOTIDE SEQUENCE [LARGE SCALE GENOMIC DNA]</scope>
</reference>
<keyword evidence="1" id="KW-1133">Transmembrane helix</keyword>